<sequence>MTDTTEDGHEDFIAWTIREFRENHGKVGGPFEGAPLLLLHTRGAKTGQPRIHPMMYLADGPRYLVFASKAGADRNPAWYHNLLAHSTSTIEVGDRRIDVTATELHGADRDRQYAEQARRYPGFAGYERKTQRVIPVIALTPVQSSATDQPEGDSA</sequence>
<evidence type="ECO:0000256" key="1">
    <source>
        <dbReference type="ARBA" id="ARBA00008710"/>
    </source>
</evidence>
<dbReference type="PANTHER" id="PTHR39428:SF1">
    <property type="entry name" value="F420H(2)-DEPENDENT QUINONE REDUCTASE RV1261C"/>
    <property type="match status" value="1"/>
</dbReference>
<protein>
    <submittedName>
        <fullName evidence="3">Nitroreductase family deazaflavin-dependent oxidoreductase</fullName>
    </submittedName>
</protein>
<dbReference type="NCBIfam" id="TIGR00026">
    <property type="entry name" value="hi_GC_TIGR00026"/>
    <property type="match status" value="1"/>
</dbReference>
<dbReference type="RefSeq" id="WP_146319574.1">
    <property type="nucleotide sequence ID" value="NZ_VCQV01000034.1"/>
</dbReference>
<proteinExistence type="inferred from homology"/>
<comment type="caution">
    <text evidence="3">The sequence shown here is derived from an EMBL/GenBank/DDBJ whole genome shotgun (WGS) entry which is preliminary data.</text>
</comment>
<dbReference type="Gene3D" id="2.30.110.10">
    <property type="entry name" value="Electron Transport, Fmn-binding Protein, Chain A"/>
    <property type="match status" value="1"/>
</dbReference>
<dbReference type="Pfam" id="PF04075">
    <property type="entry name" value="F420H2_quin_red"/>
    <property type="match status" value="1"/>
</dbReference>
<dbReference type="OrthoDB" id="8225825at2"/>
<dbReference type="GO" id="GO:0016491">
    <property type="term" value="F:oxidoreductase activity"/>
    <property type="evidence" value="ECO:0007669"/>
    <property type="project" value="InterPro"/>
</dbReference>
<reference evidence="3 4" key="1">
    <citation type="submission" date="2019-05" db="EMBL/GenBank/DDBJ databases">
        <authorList>
            <person name="Lee S.D."/>
        </authorList>
    </citation>
    <scope>NUCLEOTIDE SEQUENCE [LARGE SCALE GENOMIC DNA]</scope>
    <source>
        <strain evidence="3 4">C5-26</strain>
    </source>
</reference>
<dbReference type="InterPro" id="IPR012349">
    <property type="entry name" value="Split_barrel_FMN-bd"/>
</dbReference>
<dbReference type="PANTHER" id="PTHR39428">
    <property type="entry name" value="F420H(2)-DEPENDENT QUINONE REDUCTASE RV1261C"/>
    <property type="match status" value="1"/>
</dbReference>
<accession>A0A563DUE9</accession>
<comment type="similarity">
    <text evidence="1">Belongs to the F420H(2)-dependent quinone reductase family.</text>
</comment>
<reference evidence="3 4" key="2">
    <citation type="submission" date="2019-08" db="EMBL/GenBank/DDBJ databases">
        <title>Jejuicoccus antrihumi gen. nov., sp. nov., a new member of the family Dermacoccaceae isolated from a cave.</title>
        <authorList>
            <person name="Schumann P."/>
            <person name="Kim I.S."/>
        </authorList>
    </citation>
    <scope>NUCLEOTIDE SEQUENCE [LARGE SCALE GENOMIC DNA]</scope>
    <source>
        <strain evidence="3 4">C5-26</strain>
    </source>
</reference>
<name>A0A563DUE9_9MICO</name>
<dbReference type="InterPro" id="IPR004378">
    <property type="entry name" value="F420H2_quin_Rdtase"/>
</dbReference>
<dbReference type="SUPFAM" id="SSF50475">
    <property type="entry name" value="FMN-binding split barrel"/>
    <property type="match status" value="1"/>
</dbReference>
<dbReference type="EMBL" id="VCQV01000034">
    <property type="protein sequence ID" value="TWP33887.1"/>
    <property type="molecule type" value="Genomic_DNA"/>
</dbReference>
<comment type="catalytic activity">
    <reaction evidence="2">
        <text>oxidized coenzyme F420-(gamma-L-Glu)(n) + a quinol + H(+) = reduced coenzyme F420-(gamma-L-Glu)(n) + a quinone</text>
        <dbReference type="Rhea" id="RHEA:39663"/>
        <dbReference type="Rhea" id="RHEA-COMP:12939"/>
        <dbReference type="Rhea" id="RHEA-COMP:14378"/>
        <dbReference type="ChEBI" id="CHEBI:15378"/>
        <dbReference type="ChEBI" id="CHEBI:24646"/>
        <dbReference type="ChEBI" id="CHEBI:132124"/>
        <dbReference type="ChEBI" id="CHEBI:133980"/>
        <dbReference type="ChEBI" id="CHEBI:139511"/>
    </reaction>
</comment>
<dbReference type="GO" id="GO:0005886">
    <property type="term" value="C:plasma membrane"/>
    <property type="evidence" value="ECO:0007669"/>
    <property type="project" value="TreeGrafter"/>
</dbReference>
<dbReference type="AlphaFoldDB" id="A0A563DUE9"/>
<evidence type="ECO:0000313" key="3">
    <source>
        <dbReference type="EMBL" id="TWP33887.1"/>
    </source>
</evidence>
<dbReference type="GO" id="GO:0070967">
    <property type="term" value="F:coenzyme F420 binding"/>
    <property type="evidence" value="ECO:0007669"/>
    <property type="project" value="TreeGrafter"/>
</dbReference>
<gene>
    <name evidence="3" type="ORF">FGL98_19440</name>
</gene>
<evidence type="ECO:0000313" key="4">
    <source>
        <dbReference type="Proteomes" id="UP000320244"/>
    </source>
</evidence>
<organism evidence="3 4">
    <name type="scientific">Leekyejoonella antrihumi</name>
    <dbReference type="NCBI Taxonomy" id="1660198"/>
    <lineage>
        <taxon>Bacteria</taxon>
        <taxon>Bacillati</taxon>
        <taxon>Actinomycetota</taxon>
        <taxon>Actinomycetes</taxon>
        <taxon>Micrococcales</taxon>
        <taxon>Dermacoccaceae</taxon>
        <taxon>Leekyejoonella</taxon>
    </lineage>
</organism>
<evidence type="ECO:0000256" key="2">
    <source>
        <dbReference type="ARBA" id="ARBA00049106"/>
    </source>
</evidence>
<keyword evidence="4" id="KW-1185">Reference proteome</keyword>
<dbReference type="Proteomes" id="UP000320244">
    <property type="component" value="Unassembled WGS sequence"/>
</dbReference>